<gene>
    <name evidence="2" type="ORF">BJ684DRAFT_15341</name>
</gene>
<dbReference type="GO" id="GO:0006420">
    <property type="term" value="P:arginyl-tRNA aminoacylation"/>
    <property type="evidence" value="ECO:0007669"/>
    <property type="project" value="InterPro"/>
</dbReference>
<reference evidence="3" key="1">
    <citation type="journal article" date="2018" name="Nat. Microbiol.">
        <title>Leveraging single-cell genomics to expand the fungal tree of life.</title>
        <authorList>
            <person name="Ahrendt S.R."/>
            <person name="Quandt C.A."/>
            <person name="Ciobanu D."/>
            <person name="Clum A."/>
            <person name="Salamov A."/>
            <person name="Andreopoulos B."/>
            <person name="Cheng J.F."/>
            <person name="Woyke T."/>
            <person name="Pelin A."/>
            <person name="Henrissat B."/>
            <person name="Reynolds N.K."/>
            <person name="Benny G.L."/>
            <person name="Smith M.E."/>
            <person name="James T.Y."/>
            <person name="Grigoriev I.V."/>
        </authorList>
    </citation>
    <scope>NUCLEOTIDE SEQUENCE [LARGE SCALE GENOMIC DNA]</scope>
</reference>
<feature type="domain" description="DALR anticodon binding" evidence="1">
    <location>
        <begin position="311"/>
        <end position="426"/>
    </location>
</feature>
<evidence type="ECO:0000313" key="2">
    <source>
        <dbReference type="EMBL" id="RKP14319.1"/>
    </source>
</evidence>
<dbReference type="Proteomes" id="UP000267251">
    <property type="component" value="Unassembled WGS sequence"/>
</dbReference>
<proteinExistence type="predicted"/>
<sequence>MQALMEHVGESVSRAFGPGQRALGPTDLRLARLREGMEGPVTLLLQRYQNLLPSWNSSRRKDLEAPLEKDGLVQVWRVRGTVLVLEISDKALVSYCLRDSTSSHDKSKTDWKLTLTSPPDARTYLYVKAVTSPSPLRRKEGDIHMGVYTHDPRGFRPFQDYPSMGSSMTHVDLAKCFSSAIGSSSSSNGTYTPPSPCSSSLFLVDQSPGGNAWMRQWNSVKESDVNYDKPESWVVFGPCPYSPEDLEGMVRKMASEELPASCSEWLDPRQAKEACWICAWTSLTFSFLSPRLTLPMHVDFSKMARERPGVIIRSSEEEGVPKEPTDEGLIALVTTMSPESRVLCARLLLLQDHLVQQARSPVAFTPSALTQNMTRLARAVTRAQYTLRVKGTERALASARLALLIRTKQCLAQGLELLGLPALEYM</sequence>
<dbReference type="SMART" id="SM00836">
    <property type="entry name" value="DALR_1"/>
    <property type="match status" value="1"/>
</dbReference>
<dbReference type="SUPFAM" id="SSF47323">
    <property type="entry name" value="Anticodon-binding domain of a subclass of class I aminoacyl-tRNA synthetases"/>
    <property type="match status" value="1"/>
</dbReference>
<organism evidence="2 3">
    <name type="scientific">Piptocephalis cylindrospora</name>
    <dbReference type="NCBI Taxonomy" id="1907219"/>
    <lineage>
        <taxon>Eukaryota</taxon>
        <taxon>Fungi</taxon>
        <taxon>Fungi incertae sedis</taxon>
        <taxon>Zoopagomycota</taxon>
        <taxon>Zoopagomycotina</taxon>
        <taxon>Zoopagomycetes</taxon>
        <taxon>Zoopagales</taxon>
        <taxon>Piptocephalidaceae</taxon>
        <taxon>Piptocephalis</taxon>
    </lineage>
</organism>
<dbReference type="Pfam" id="PF05746">
    <property type="entry name" value="DALR_1"/>
    <property type="match status" value="1"/>
</dbReference>
<dbReference type="GO" id="GO:0004814">
    <property type="term" value="F:arginine-tRNA ligase activity"/>
    <property type="evidence" value="ECO:0007669"/>
    <property type="project" value="InterPro"/>
</dbReference>
<dbReference type="AlphaFoldDB" id="A0A4V1IYE9"/>
<dbReference type="OrthoDB" id="68056at2759"/>
<dbReference type="Gene3D" id="1.10.730.10">
    <property type="entry name" value="Isoleucyl-tRNA Synthetase, Domain 1"/>
    <property type="match status" value="1"/>
</dbReference>
<dbReference type="EMBL" id="KZ987851">
    <property type="protein sequence ID" value="RKP14319.1"/>
    <property type="molecule type" value="Genomic_DNA"/>
</dbReference>
<accession>A0A4V1IYE9</accession>
<dbReference type="InterPro" id="IPR008909">
    <property type="entry name" value="DALR_anticod-bd"/>
</dbReference>
<protein>
    <recommendedName>
        <fullName evidence="1">DALR anticodon binding domain-containing protein</fullName>
    </recommendedName>
</protein>
<dbReference type="InterPro" id="IPR009080">
    <property type="entry name" value="tRNAsynth_Ia_anticodon-bd"/>
</dbReference>
<evidence type="ECO:0000313" key="3">
    <source>
        <dbReference type="Proteomes" id="UP000267251"/>
    </source>
</evidence>
<keyword evidence="3" id="KW-1185">Reference proteome</keyword>
<name>A0A4V1IYE9_9FUNG</name>
<evidence type="ECO:0000259" key="1">
    <source>
        <dbReference type="SMART" id="SM00836"/>
    </source>
</evidence>
<dbReference type="GO" id="GO:0005524">
    <property type="term" value="F:ATP binding"/>
    <property type="evidence" value="ECO:0007669"/>
    <property type="project" value="InterPro"/>
</dbReference>